<protein>
    <submittedName>
        <fullName evidence="1">Type II toxin-antitoxin system HigB family toxin</fullName>
    </submittedName>
</protein>
<dbReference type="GO" id="GO:0003723">
    <property type="term" value="F:RNA binding"/>
    <property type="evidence" value="ECO:0007669"/>
    <property type="project" value="InterPro"/>
</dbReference>
<dbReference type="Proteomes" id="UP000515312">
    <property type="component" value="Chromosome"/>
</dbReference>
<dbReference type="GO" id="GO:0004519">
    <property type="term" value="F:endonuclease activity"/>
    <property type="evidence" value="ECO:0007669"/>
    <property type="project" value="InterPro"/>
</dbReference>
<dbReference type="KEGG" id="adin:H7849_20905"/>
<reference evidence="1 2" key="1">
    <citation type="submission" date="2020-08" db="EMBL/GenBank/DDBJ databases">
        <title>Edaphobacter telluris sp. nov. and Acidobacterium dinghuensis sp. nov., two acidobacteria isolated from forest soil.</title>
        <authorList>
            <person name="Fu J."/>
            <person name="Qiu L."/>
        </authorList>
    </citation>
    <scope>NUCLEOTIDE SEQUENCE [LARGE SCALE GENOMIC DNA]</scope>
    <source>
        <strain evidence="1">4Y35</strain>
    </source>
</reference>
<dbReference type="Pfam" id="PF09907">
    <property type="entry name" value="HigB_toxin"/>
    <property type="match status" value="1"/>
</dbReference>
<evidence type="ECO:0000313" key="2">
    <source>
        <dbReference type="Proteomes" id="UP000515312"/>
    </source>
</evidence>
<name>A0A7G8BG38_9BACT</name>
<evidence type="ECO:0000313" key="1">
    <source>
        <dbReference type="EMBL" id="QNI31508.1"/>
    </source>
</evidence>
<dbReference type="GO" id="GO:0110001">
    <property type="term" value="C:toxin-antitoxin complex"/>
    <property type="evidence" value="ECO:0007669"/>
    <property type="project" value="InterPro"/>
</dbReference>
<dbReference type="InterPro" id="IPR018669">
    <property type="entry name" value="Toxin_HigB"/>
</dbReference>
<keyword evidence="2" id="KW-1185">Reference proteome</keyword>
<sequence>MRVIARSTLNAFVKNRVVRKHQKAVKAHLDAWYAEAAAATWKSSAELKKQYRSASIVSAKRVVFNIKGNEYRLVVAINYFYQVLLIVWLGTHKEYDQIDVEKVKYEKRRYTDSPDSN</sequence>
<gene>
    <name evidence="1" type="ORF">H7849_20905</name>
</gene>
<proteinExistence type="predicted"/>
<accession>A0A7G8BG38</accession>
<dbReference type="EMBL" id="CP060394">
    <property type="protein sequence ID" value="QNI31508.1"/>
    <property type="molecule type" value="Genomic_DNA"/>
</dbReference>
<dbReference type="AlphaFoldDB" id="A0A7G8BG38"/>
<organism evidence="1 2">
    <name type="scientific">Alloacidobacterium dinghuense</name>
    <dbReference type="NCBI Taxonomy" id="2763107"/>
    <lineage>
        <taxon>Bacteria</taxon>
        <taxon>Pseudomonadati</taxon>
        <taxon>Acidobacteriota</taxon>
        <taxon>Terriglobia</taxon>
        <taxon>Terriglobales</taxon>
        <taxon>Acidobacteriaceae</taxon>
        <taxon>Alloacidobacterium</taxon>
    </lineage>
</organism>